<evidence type="ECO:0000259" key="12">
    <source>
        <dbReference type="PROSITE" id="PS51194"/>
    </source>
</evidence>
<feature type="coiled-coil region" evidence="9">
    <location>
        <begin position="1931"/>
        <end position="1958"/>
    </location>
</feature>
<name>A0A9W8DW16_9FUNG</name>
<dbReference type="InterPro" id="IPR038718">
    <property type="entry name" value="SNF2-like_sf"/>
</dbReference>
<dbReference type="InterPro" id="IPR001650">
    <property type="entry name" value="Helicase_C-like"/>
</dbReference>
<dbReference type="Pfam" id="PF00271">
    <property type="entry name" value="Helicase_C"/>
    <property type="match status" value="1"/>
</dbReference>
<feature type="compositionally biased region" description="Polar residues" evidence="10">
    <location>
        <begin position="815"/>
        <end position="825"/>
    </location>
</feature>
<keyword evidence="4" id="KW-0378">Hydrolase</keyword>
<evidence type="ECO:0000256" key="10">
    <source>
        <dbReference type="SAM" id="MobiDB-lite"/>
    </source>
</evidence>
<dbReference type="GO" id="GO:0003677">
    <property type="term" value="F:DNA binding"/>
    <property type="evidence" value="ECO:0007669"/>
    <property type="project" value="UniProtKB-KW"/>
</dbReference>
<keyword evidence="8" id="KW-0539">Nucleus</keyword>
<comment type="subcellular location">
    <subcellularLocation>
        <location evidence="1">Nucleus</location>
    </subcellularLocation>
</comment>
<evidence type="ECO:0000256" key="9">
    <source>
        <dbReference type="SAM" id="Coils"/>
    </source>
</evidence>
<dbReference type="PROSITE" id="PS51194">
    <property type="entry name" value="HELICASE_CTER"/>
    <property type="match status" value="1"/>
</dbReference>
<gene>
    <name evidence="13" type="ORF">IWQ60_003874</name>
</gene>
<dbReference type="Proteomes" id="UP001150569">
    <property type="component" value="Unassembled WGS sequence"/>
</dbReference>
<evidence type="ECO:0000256" key="2">
    <source>
        <dbReference type="ARBA" id="ARBA00007025"/>
    </source>
</evidence>
<dbReference type="InterPro" id="IPR056026">
    <property type="entry name" value="DUF7607"/>
</dbReference>
<dbReference type="OrthoDB" id="2020972at2759"/>
<feature type="region of interest" description="Disordered" evidence="10">
    <location>
        <begin position="107"/>
        <end position="177"/>
    </location>
</feature>
<dbReference type="Gene3D" id="3.40.50.10810">
    <property type="entry name" value="Tandem AAA-ATPase domain"/>
    <property type="match status" value="1"/>
</dbReference>
<evidence type="ECO:0000256" key="8">
    <source>
        <dbReference type="ARBA" id="ARBA00023242"/>
    </source>
</evidence>
<dbReference type="Pfam" id="PF00176">
    <property type="entry name" value="SNF2-rel_dom"/>
    <property type="match status" value="1"/>
</dbReference>
<dbReference type="SUPFAM" id="SSF52540">
    <property type="entry name" value="P-loop containing nucleoside triphosphate hydrolases"/>
    <property type="match status" value="2"/>
</dbReference>
<feature type="region of interest" description="Disordered" evidence="10">
    <location>
        <begin position="251"/>
        <end position="271"/>
    </location>
</feature>
<feature type="region of interest" description="Disordered" evidence="10">
    <location>
        <begin position="1983"/>
        <end position="2008"/>
    </location>
</feature>
<evidence type="ECO:0000256" key="3">
    <source>
        <dbReference type="ARBA" id="ARBA00022741"/>
    </source>
</evidence>
<dbReference type="EMBL" id="JANBPT010000174">
    <property type="protein sequence ID" value="KAJ1926349.1"/>
    <property type="molecule type" value="Genomic_DNA"/>
</dbReference>
<feature type="region of interest" description="Disordered" evidence="10">
    <location>
        <begin position="1217"/>
        <end position="1245"/>
    </location>
</feature>
<feature type="domain" description="Helicase C-terminal" evidence="12">
    <location>
        <begin position="1711"/>
        <end position="1881"/>
    </location>
</feature>
<dbReference type="InterPro" id="IPR000330">
    <property type="entry name" value="SNF2_N"/>
</dbReference>
<evidence type="ECO:0000256" key="4">
    <source>
        <dbReference type="ARBA" id="ARBA00022801"/>
    </source>
</evidence>
<feature type="region of interest" description="Disordered" evidence="10">
    <location>
        <begin position="534"/>
        <end position="555"/>
    </location>
</feature>
<feature type="compositionally biased region" description="Low complexity" evidence="10">
    <location>
        <begin position="108"/>
        <end position="151"/>
    </location>
</feature>
<feature type="compositionally biased region" description="Basic residues" evidence="10">
    <location>
        <begin position="997"/>
        <end position="1006"/>
    </location>
</feature>
<keyword evidence="6" id="KW-0067">ATP-binding</keyword>
<reference evidence="13" key="1">
    <citation type="submission" date="2022-07" db="EMBL/GenBank/DDBJ databases">
        <title>Phylogenomic reconstructions and comparative analyses of Kickxellomycotina fungi.</title>
        <authorList>
            <person name="Reynolds N.K."/>
            <person name="Stajich J.E."/>
            <person name="Barry K."/>
            <person name="Grigoriev I.V."/>
            <person name="Crous P."/>
            <person name="Smith M.E."/>
        </authorList>
    </citation>
    <scope>NUCLEOTIDE SEQUENCE</scope>
    <source>
        <strain evidence="13">RSA 861</strain>
    </source>
</reference>
<evidence type="ECO:0000256" key="7">
    <source>
        <dbReference type="ARBA" id="ARBA00023125"/>
    </source>
</evidence>
<dbReference type="SMART" id="SM00487">
    <property type="entry name" value="DEXDc"/>
    <property type="match status" value="1"/>
</dbReference>
<feature type="region of interest" description="Disordered" evidence="10">
    <location>
        <begin position="1"/>
        <end position="31"/>
    </location>
</feature>
<keyword evidence="7" id="KW-0238">DNA-binding</keyword>
<accession>A0A9W8DW16</accession>
<evidence type="ECO:0000256" key="1">
    <source>
        <dbReference type="ARBA" id="ARBA00004123"/>
    </source>
</evidence>
<dbReference type="GO" id="GO:0005634">
    <property type="term" value="C:nucleus"/>
    <property type="evidence" value="ECO:0007669"/>
    <property type="project" value="UniProtKB-SubCell"/>
</dbReference>
<protein>
    <submittedName>
        <fullName evidence="13">Uncharacterized protein</fullName>
    </submittedName>
</protein>
<dbReference type="Pfam" id="PF24580">
    <property type="entry name" value="DUF7607"/>
    <property type="match status" value="1"/>
</dbReference>
<proteinExistence type="inferred from homology"/>
<keyword evidence="3" id="KW-0547">Nucleotide-binding</keyword>
<evidence type="ECO:0000256" key="6">
    <source>
        <dbReference type="ARBA" id="ARBA00022840"/>
    </source>
</evidence>
<evidence type="ECO:0000313" key="14">
    <source>
        <dbReference type="Proteomes" id="UP001150569"/>
    </source>
</evidence>
<dbReference type="InterPro" id="IPR027417">
    <property type="entry name" value="P-loop_NTPase"/>
</dbReference>
<evidence type="ECO:0000313" key="13">
    <source>
        <dbReference type="EMBL" id="KAJ1926349.1"/>
    </source>
</evidence>
<dbReference type="GO" id="GO:0004386">
    <property type="term" value="F:helicase activity"/>
    <property type="evidence" value="ECO:0007669"/>
    <property type="project" value="UniProtKB-KW"/>
</dbReference>
<feature type="domain" description="Helicase ATP-binding" evidence="11">
    <location>
        <begin position="1298"/>
        <end position="1505"/>
    </location>
</feature>
<feature type="compositionally biased region" description="Polar residues" evidence="10">
    <location>
        <begin position="836"/>
        <end position="857"/>
    </location>
</feature>
<dbReference type="PANTHER" id="PTHR45797">
    <property type="entry name" value="RAD54-LIKE"/>
    <property type="match status" value="1"/>
</dbReference>
<dbReference type="CDD" id="cd18007">
    <property type="entry name" value="DEXHc_ATRX-like"/>
    <property type="match status" value="1"/>
</dbReference>
<dbReference type="Gene3D" id="3.40.50.300">
    <property type="entry name" value="P-loop containing nucleotide triphosphate hydrolases"/>
    <property type="match status" value="1"/>
</dbReference>
<dbReference type="InterPro" id="IPR044574">
    <property type="entry name" value="ARIP4-like"/>
</dbReference>
<evidence type="ECO:0000259" key="11">
    <source>
        <dbReference type="PROSITE" id="PS51192"/>
    </source>
</evidence>
<dbReference type="CDD" id="cd18793">
    <property type="entry name" value="SF2_C_SNF"/>
    <property type="match status" value="1"/>
</dbReference>
<comment type="similarity">
    <text evidence="2">Belongs to the SNF2/RAD54 helicase family.</text>
</comment>
<keyword evidence="5" id="KW-0347">Helicase</keyword>
<keyword evidence="9" id="KW-0175">Coiled coil</keyword>
<feature type="compositionally biased region" description="Low complexity" evidence="10">
    <location>
        <begin position="987"/>
        <end position="996"/>
    </location>
</feature>
<feature type="region of interest" description="Disordered" evidence="10">
    <location>
        <begin position="753"/>
        <end position="870"/>
    </location>
</feature>
<dbReference type="PANTHER" id="PTHR45797:SF1">
    <property type="entry name" value="HELICASE ARIP4"/>
    <property type="match status" value="1"/>
</dbReference>
<dbReference type="GO" id="GO:0016887">
    <property type="term" value="F:ATP hydrolysis activity"/>
    <property type="evidence" value="ECO:0007669"/>
    <property type="project" value="InterPro"/>
</dbReference>
<sequence>MESTTRKKKRPNRTSPAKPPKDAARGLPPSPNHWSVDDVFTWFNRRKKGFAANIMRQLALDGSALSKLKSNTDLKLKYGNMKRPVRECLISAARQFRTYQRTVKLTGAPKSATTPSPAPAAIISSSWSPTATAASSPSLRSDPMATMAAPSSPGPPASPMSVDGGAGLDPPSPGLTEPWWDLESLVHENSTVNSLPPLPPLGSPLEGTDTFDFDDVMLPALQVESPALSVQSPPSLALQASSGFYVVPPPALPTTKAGRPPSSPSRSPLTVAQPLVKHRPHSPSQLPPPVLPTSPAWLPPTSVALADIFFRDSRGQRRFVSTPAYPLGNAPIDQTGRCDFWFWRPLRKNRLTQCGGSPPLDTYPGFRLKVQAQMRRILGSRRVVHRFPTQSIYQPLPGADAPVFIVDQRGRTLARFRETQPGVTRNFASTLTDVVNLCYSDSGESLSSESSDVTSDLDLMDADLDGSPILAPPPGPNNPGFTPAGVPAGFRVHRATGALPLSTAVDGVAFDDDGIRVDPTDPILPLYGESDYASEDLAPSDYEPDPVSTPAIRSPVSARPPRIMAMDVINRGIEAFEEEQRQLWQIGKLKDLAPRAWRLWRLQQKRLDSLKASLAHVRDDRLPKLRDTIRRSGVTTEAELRRRCSALTESVHLCCELEWKVALVQGPCPEPPLPTDTSKQRTAIAVAANSVDVGAYTHPPPETAAGCDVPAKLDDYGIDADEGEAYSDDDDDFIDDAELSDSDLQRYSAYYDADRRGPNLPSLTLGGERLATTEKARTTQRMTRRRSRRRVVSDAPEGPPRPATTSLVVPIPLVQLSSEPPTSSEKIPVRSPSPAVLTSSSLAETPSLATPDNNQYSPEPASGSDLTLPQDSAVNQSRDLLQELSDATASMVTPGPVRTQPLASTVPEDTSFAAAKVVGPSSFNAPGATLKKTAPPESKNRSPTPEAVSYITLSDSDDGAVTGSKRRLSIPDPSRTTRAHRDKRAASPSLGLSPSPHQRRRKARSRRSSDLSLSLSDNVSGPGDHDLAVPRSPAAVQPPTPAIESSAQPDGSRATRFSVEALLHEYSLSSFTQYMCEMLQQENAPGPGTSAVVSEADEDEDTATRSRLLPIFQALTDFRAADSHRPTLPFRQLVNEFYRAHRPGHVDLVDAAVPTKVITTVDSSDSERSDAEPSSSQPGPRPRGRRNLRPIMEEAPEVRELRLANRREELEYQRRLRKANQAAATDGKSPPASQASVLSSQETSASGRSAAAQSLASIPAIVVNLGHPEDEADVLLAPFLAKVIKQHQIEGVRFMWKNLVMFSNHGCILAHEMGLGKTIQVVATVFTILREVRQGNPAIPAQFASRCVLVLCPPTLISNWYEEFRRWIPARVGREVLGGLYPFQLTGKAVGERLDILKRWRATGGVLIMGYQGFRTLAQCGTGGGGVGGRVAVSPEEARQFHELLIDPGPALVIADEGHELKNSAAKISIVAKQLKTRSRVCLSGYPLQNRLDEYWCMVDFVYPGILGTLPHFRNHFANPIDNGLYPDSTALDLRLSRIKLFVLQSVLRDFVQRREIAVMFADLPPKREFVITCKLTDLQWELYKDLLETHFHDSAGNSATGDGVRRSMLDKEMILRSICNHPHVCDLLLQKRNSGAAARSTLTTAAAAMSLARLNNPAPDDDSVMDAATMETAVPENLQSIRPVVNPLLSRRLRTVADPTSIEHSYKMQVLMAIVTGCAARGDKVLIFSRCLNTLDYLEILLKSTRVPQYHRRQKSSPIGPVQYFRLDGSIPVVQRQPMVDDFNHRPELTAFLISIKAGSLGLNVTSATRVILVDVGWNPSHDEQAVARAYRYGQTKPVFVYRLSTCGTMEDKIYNNNVHKVGLAKRVVDELPIEEMFTKAQLKSYFDVPPNDPPSLLPIKKHLLPLDRDPGLKLIVDTLQESVVDINERSFYERQEEMTEEHLKEAQDELKKELGRISGEPSTEATEENPAAEIVTIEDEVPQPPSLQVPSADLPSFMGDSLQGLM</sequence>
<dbReference type="InterPro" id="IPR014001">
    <property type="entry name" value="Helicase_ATP-bd"/>
</dbReference>
<evidence type="ECO:0000256" key="5">
    <source>
        <dbReference type="ARBA" id="ARBA00022806"/>
    </source>
</evidence>
<organism evidence="13 14">
    <name type="scientific">Tieghemiomyces parasiticus</name>
    <dbReference type="NCBI Taxonomy" id="78921"/>
    <lineage>
        <taxon>Eukaryota</taxon>
        <taxon>Fungi</taxon>
        <taxon>Fungi incertae sedis</taxon>
        <taxon>Zoopagomycota</taxon>
        <taxon>Kickxellomycotina</taxon>
        <taxon>Dimargaritomycetes</taxon>
        <taxon>Dimargaritales</taxon>
        <taxon>Dimargaritaceae</taxon>
        <taxon>Tieghemiomyces</taxon>
    </lineage>
</organism>
<dbReference type="PROSITE" id="PS51192">
    <property type="entry name" value="HELICASE_ATP_BIND_1"/>
    <property type="match status" value="1"/>
</dbReference>
<dbReference type="GO" id="GO:0005524">
    <property type="term" value="F:ATP binding"/>
    <property type="evidence" value="ECO:0007669"/>
    <property type="project" value="UniProtKB-KW"/>
</dbReference>
<keyword evidence="14" id="KW-1185">Reference proteome</keyword>
<feature type="compositionally biased region" description="Basic residues" evidence="10">
    <location>
        <begin position="1"/>
        <end position="12"/>
    </location>
</feature>
<dbReference type="InterPro" id="IPR049730">
    <property type="entry name" value="SNF2/RAD54-like_C"/>
</dbReference>
<feature type="compositionally biased region" description="Polar residues" evidence="10">
    <location>
        <begin position="1231"/>
        <end position="1245"/>
    </location>
</feature>
<feature type="region of interest" description="Disordered" evidence="10">
    <location>
        <begin position="1160"/>
        <end position="1193"/>
    </location>
</feature>
<feature type="region of interest" description="Disordered" evidence="10">
    <location>
        <begin position="920"/>
        <end position="1053"/>
    </location>
</feature>
<comment type="caution">
    <text evidence="13">The sequence shown here is derived from an EMBL/GenBank/DDBJ whole genome shotgun (WGS) entry which is preliminary data.</text>
</comment>
<dbReference type="SMART" id="SM00490">
    <property type="entry name" value="HELICc"/>
    <property type="match status" value="1"/>
</dbReference>